<dbReference type="Gene3D" id="3.80.10.10">
    <property type="entry name" value="Ribonuclease Inhibitor"/>
    <property type="match status" value="1"/>
</dbReference>
<evidence type="ECO:0000313" key="1">
    <source>
        <dbReference type="EMBL" id="EWS72115.1"/>
    </source>
</evidence>
<name>W7WYX6_TETTS</name>
<dbReference type="SUPFAM" id="SSF52047">
    <property type="entry name" value="RNI-like"/>
    <property type="match status" value="1"/>
</dbReference>
<keyword evidence="2" id="KW-1185">Reference proteome</keyword>
<dbReference type="AlphaFoldDB" id="W7WYX6"/>
<organism evidence="1 2">
    <name type="scientific">Tetrahymena thermophila (strain SB210)</name>
    <dbReference type="NCBI Taxonomy" id="312017"/>
    <lineage>
        <taxon>Eukaryota</taxon>
        <taxon>Sar</taxon>
        <taxon>Alveolata</taxon>
        <taxon>Ciliophora</taxon>
        <taxon>Intramacronucleata</taxon>
        <taxon>Oligohymenophorea</taxon>
        <taxon>Hymenostomatida</taxon>
        <taxon>Tetrahymenina</taxon>
        <taxon>Tetrahymenidae</taxon>
        <taxon>Tetrahymena</taxon>
    </lineage>
</organism>
<accession>W7WYX6</accession>
<evidence type="ECO:0000313" key="2">
    <source>
        <dbReference type="Proteomes" id="UP000009168"/>
    </source>
</evidence>
<dbReference type="Proteomes" id="UP000009168">
    <property type="component" value="Unassembled WGS sequence"/>
</dbReference>
<dbReference type="InterPro" id="IPR032675">
    <property type="entry name" value="LRR_dom_sf"/>
</dbReference>
<dbReference type="KEGG" id="tet:TTHERM_001075701"/>
<evidence type="ECO:0008006" key="3">
    <source>
        <dbReference type="Google" id="ProtNLM"/>
    </source>
</evidence>
<dbReference type="EMBL" id="GG662480">
    <property type="protein sequence ID" value="EWS72115.1"/>
    <property type="molecule type" value="Genomic_DNA"/>
</dbReference>
<dbReference type="RefSeq" id="XP_012655349.1">
    <property type="nucleotide sequence ID" value="XM_012799895.1"/>
</dbReference>
<gene>
    <name evidence="1" type="ORF">TTHERM_001075701</name>
</gene>
<dbReference type="InParanoid" id="W7WYX6"/>
<proteinExistence type="predicted"/>
<sequence length="210" mass="24750">MSNSSNQEQDTQFLDCTDVFSSQEQQSYDEYQVDNNSQIQFIKDSIDLQQNLVHLILKEQNLVMPQLCEALSLCKNLKELTISTTELNKEQIEQLFQVLYTNPKLISLKIDNNTEIRESIITISECLKYLNLKNIQIYNLSSNQMDIYDIYGEAILSNKNILTIDLDLTYGLPVYGMYMLVTSEEIFQKKWYKLFKRKLKKLVAFRMQFY</sequence>
<protein>
    <recommendedName>
        <fullName evidence="3">Kinase domain protein</fullName>
    </recommendedName>
</protein>
<reference evidence="2" key="1">
    <citation type="journal article" date="2006" name="PLoS Biol.">
        <title>Macronuclear genome sequence of the ciliate Tetrahymena thermophila, a model eukaryote.</title>
        <authorList>
            <person name="Eisen J.A."/>
            <person name="Coyne R.S."/>
            <person name="Wu M."/>
            <person name="Wu D."/>
            <person name="Thiagarajan M."/>
            <person name="Wortman J.R."/>
            <person name="Badger J.H."/>
            <person name="Ren Q."/>
            <person name="Amedeo P."/>
            <person name="Jones K.M."/>
            <person name="Tallon L.J."/>
            <person name="Delcher A.L."/>
            <person name="Salzberg S.L."/>
            <person name="Silva J.C."/>
            <person name="Haas B.J."/>
            <person name="Majoros W.H."/>
            <person name="Farzad M."/>
            <person name="Carlton J.M."/>
            <person name="Smith R.K. Jr."/>
            <person name="Garg J."/>
            <person name="Pearlman R.E."/>
            <person name="Karrer K.M."/>
            <person name="Sun L."/>
            <person name="Manning G."/>
            <person name="Elde N.C."/>
            <person name="Turkewitz A.P."/>
            <person name="Asai D.J."/>
            <person name="Wilkes D.E."/>
            <person name="Wang Y."/>
            <person name="Cai H."/>
            <person name="Collins K."/>
            <person name="Stewart B.A."/>
            <person name="Lee S.R."/>
            <person name="Wilamowska K."/>
            <person name="Weinberg Z."/>
            <person name="Ruzzo W.L."/>
            <person name="Wloga D."/>
            <person name="Gaertig J."/>
            <person name="Frankel J."/>
            <person name="Tsao C.-C."/>
            <person name="Gorovsky M.A."/>
            <person name="Keeling P.J."/>
            <person name="Waller R.F."/>
            <person name="Patron N.J."/>
            <person name="Cherry J.M."/>
            <person name="Stover N.A."/>
            <person name="Krieger C.J."/>
            <person name="del Toro C."/>
            <person name="Ryder H.F."/>
            <person name="Williamson S.C."/>
            <person name="Barbeau R.A."/>
            <person name="Hamilton E.P."/>
            <person name="Orias E."/>
        </authorList>
    </citation>
    <scope>NUCLEOTIDE SEQUENCE [LARGE SCALE GENOMIC DNA]</scope>
    <source>
        <strain evidence="2">SB210</strain>
    </source>
</reference>
<dbReference type="GeneID" id="24441616"/>